<keyword evidence="2" id="KW-1185">Reference proteome</keyword>
<gene>
    <name evidence="1" type="ORF">B0H16DRAFT_1716942</name>
</gene>
<evidence type="ECO:0000313" key="1">
    <source>
        <dbReference type="EMBL" id="KAJ7767327.1"/>
    </source>
</evidence>
<sequence length="77" mass="8572">MSILGSTFMSSLPDFHVGAPAMLSNAEKGATEAGDAWECGRDVWSPQRKYRRNARGYKNFFCREAKVKGEDDVVKQA</sequence>
<organism evidence="1 2">
    <name type="scientific">Mycena metata</name>
    <dbReference type="NCBI Taxonomy" id="1033252"/>
    <lineage>
        <taxon>Eukaryota</taxon>
        <taxon>Fungi</taxon>
        <taxon>Dikarya</taxon>
        <taxon>Basidiomycota</taxon>
        <taxon>Agaricomycotina</taxon>
        <taxon>Agaricomycetes</taxon>
        <taxon>Agaricomycetidae</taxon>
        <taxon>Agaricales</taxon>
        <taxon>Marasmiineae</taxon>
        <taxon>Mycenaceae</taxon>
        <taxon>Mycena</taxon>
    </lineage>
</organism>
<dbReference type="EMBL" id="JARKIB010000022">
    <property type="protein sequence ID" value="KAJ7767327.1"/>
    <property type="molecule type" value="Genomic_DNA"/>
</dbReference>
<comment type="caution">
    <text evidence="1">The sequence shown here is derived from an EMBL/GenBank/DDBJ whole genome shotgun (WGS) entry which is preliminary data.</text>
</comment>
<dbReference type="AlphaFoldDB" id="A0AAD7JPF9"/>
<evidence type="ECO:0000313" key="2">
    <source>
        <dbReference type="Proteomes" id="UP001215598"/>
    </source>
</evidence>
<proteinExistence type="predicted"/>
<name>A0AAD7JPF9_9AGAR</name>
<protein>
    <submittedName>
        <fullName evidence="1">Uncharacterized protein</fullName>
    </submittedName>
</protein>
<dbReference type="Proteomes" id="UP001215598">
    <property type="component" value="Unassembled WGS sequence"/>
</dbReference>
<reference evidence="1" key="1">
    <citation type="submission" date="2023-03" db="EMBL/GenBank/DDBJ databases">
        <title>Massive genome expansion in bonnet fungi (Mycena s.s.) driven by repeated elements and novel gene families across ecological guilds.</title>
        <authorList>
            <consortium name="Lawrence Berkeley National Laboratory"/>
            <person name="Harder C.B."/>
            <person name="Miyauchi S."/>
            <person name="Viragh M."/>
            <person name="Kuo A."/>
            <person name="Thoen E."/>
            <person name="Andreopoulos B."/>
            <person name="Lu D."/>
            <person name="Skrede I."/>
            <person name="Drula E."/>
            <person name="Henrissat B."/>
            <person name="Morin E."/>
            <person name="Kohler A."/>
            <person name="Barry K."/>
            <person name="LaButti K."/>
            <person name="Morin E."/>
            <person name="Salamov A."/>
            <person name="Lipzen A."/>
            <person name="Mereny Z."/>
            <person name="Hegedus B."/>
            <person name="Baldrian P."/>
            <person name="Stursova M."/>
            <person name="Weitz H."/>
            <person name="Taylor A."/>
            <person name="Grigoriev I.V."/>
            <person name="Nagy L.G."/>
            <person name="Martin F."/>
            <person name="Kauserud H."/>
        </authorList>
    </citation>
    <scope>NUCLEOTIDE SEQUENCE</scope>
    <source>
        <strain evidence="1">CBHHK182m</strain>
    </source>
</reference>
<accession>A0AAD7JPF9</accession>